<dbReference type="PANTHER" id="PTHR33326">
    <property type="entry name" value="OS05G0543800 PROTEIN"/>
    <property type="match status" value="1"/>
</dbReference>
<comment type="caution">
    <text evidence="2">The sequence shown here is derived from an EMBL/GenBank/DDBJ whole genome shotgun (WGS) entry which is preliminary data.</text>
</comment>
<dbReference type="InterPro" id="IPR022059">
    <property type="entry name" value="DUF3615"/>
</dbReference>
<proteinExistence type="predicted"/>
<evidence type="ECO:0000313" key="2">
    <source>
        <dbReference type="EMBL" id="CAD6258493.1"/>
    </source>
</evidence>
<keyword evidence="3" id="KW-1185">Reference proteome</keyword>
<feature type="domain" description="DUF3615" evidence="1">
    <location>
        <begin position="61"/>
        <end position="125"/>
    </location>
</feature>
<reference evidence="2" key="1">
    <citation type="submission" date="2020-10" db="EMBL/GenBank/DDBJ databases">
        <authorList>
            <person name="Han B."/>
            <person name="Lu T."/>
            <person name="Zhao Q."/>
            <person name="Huang X."/>
            <person name="Zhao Y."/>
        </authorList>
    </citation>
    <scope>NUCLEOTIDE SEQUENCE</scope>
</reference>
<organism evidence="2 3">
    <name type="scientific">Miscanthus lutarioriparius</name>
    <dbReference type="NCBI Taxonomy" id="422564"/>
    <lineage>
        <taxon>Eukaryota</taxon>
        <taxon>Viridiplantae</taxon>
        <taxon>Streptophyta</taxon>
        <taxon>Embryophyta</taxon>
        <taxon>Tracheophyta</taxon>
        <taxon>Spermatophyta</taxon>
        <taxon>Magnoliopsida</taxon>
        <taxon>Liliopsida</taxon>
        <taxon>Poales</taxon>
        <taxon>Poaceae</taxon>
        <taxon>PACMAD clade</taxon>
        <taxon>Panicoideae</taxon>
        <taxon>Andropogonodae</taxon>
        <taxon>Andropogoneae</taxon>
        <taxon>Saccharinae</taxon>
        <taxon>Miscanthus</taxon>
    </lineage>
</organism>
<sequence length="237" mass="27370">MELTDGAIKNPQSDLNLQPAKERWCVEQDKAIRQCLYWPDGTIKRRTTSAITEKSEMRQFVQALVDKYNEDYNLLEDLAHELKDVLHYQSICENLTLYYHLNFTTKIKGGGPNECSMDNLFFVEVKCRCYGCTRDGDVGMKHPNSSDGYSAGHLNVGLPFGYFAKWKRDYEDEDKYVKAREAELREMFKGFDTTPPTTAIPPPIPSLEVKPAIHKFYTRRDRNVLKIKNLGVEDKDI</sequence>
<dbReference type="OrthoDB" id="687911at2759"/>
<evidence type="ECO:0000259" key="1">
    <source>
        <dbReference type="Pfam" id="PF12274"/>
    </source>
</evidence>
<evidence type="ECO:0000313" key="3">
    <source>
        <dbReference type="Proteomes" id="UP000604825"/>
    </source>
</evidence>
<protein>
    <recommendedName>
        <fullName evidence="1">DUF3615 domain-containing protein</fullName>
    </recommendedName>
</protein>
<dbReference type="AlphaFoldDB" id="A0A811QNR8"/>
<dbReference type="Proteomes" id="UP000604825">
    <property type="component" value="Unassembled WGS sequence"/>
</dbReference>
<dbReference type="EMBL" id="CAJGYO010000010">
    <property type="protein sequence ID" value="CAD6258493.1"/>
    <property type="molecule type" value="Genomic_DNA"/>
</dbReference>
<name>A0A811QNR8_9POAL</name>
<accession>A0A811QNR8</accession>
<gene>
    <name evidence="2" type="ORF">NCGR_LOCUS41965</name>
</gene>
<dbReference type="PANTHER" id="PTHR33326:SF4">
    <property type="entry name" value="OS08G0495300 PROTEIN"/>
    <property type="match status" value="1"/>
</dbReference>
<dbReference type="Pfam" id="PF12274">
    <property type="entry name" value="DUF3615"/>
    <property type="match status" value="1"/>
</dbReference>